<feature type="compositionally biased region" description="Acidic residues" evidence="1">
    <location>
        <begin position="13"/>
        <end position="23"/>
    </location>
</feature>
<feature type="compositionally biased region" description="Basic residues" evidence="1">
    <location>
        <begin position="463"/>
        <end position="473"/>
    </location>
</feature>
<feature type="compositionally biased region" description="Low complexity" evidence="1">
    <location>
        <begin position="2546"/>
        <end position="2561"/>
    </location>
</feature>
<feature type="compositionally biased region" description="Low complexity" evidence="1">
    <location>
        <begin position="2131"/>
        <end position="2140"/>
    </location>
</feature>
<keyword evidence="3" id="KW-1185">Reference proteome</keyword>
<feature type="compositionally biased region" description="Basic and acidic residues" evidence="1">
    <location>
        <begin position="1271"/>
        <end position="1284"/>
    </location>
</feature>
<feature type="compositionally biased region" description="Basic and acidic residues" evidence="1">
    <location>
        <begin position="2859"/>
        <end position="2874"/>
    </location>
</feature>
<feature type="compositionally biased region" description="Low complexity" evidence="1">
    <location>
        <begin position="1650"/>
        <end position="1659"/>
    </location>
</feature>
<protein>
    <submittedName>
        <fullName evidence="2">Rad17 cell cycle checkpoint protein</fullName>
    </submittedName>
</protein>
<feature type="compositionally biased region" description="Basic and acidic residues" evidence="1">
    <location>
        <begin position="2623"/>
        <end position="2643"/>
    </location>
</feature>
<feature type="region of interest" description="Disordered" evidence="1">
    <location>
        <begin position="2098"/>
        <end position="2140"/>
    </location>
</feature>
<feature type="region of interest" description="Disordered" evidence="1">
    <location>
        <begin position="1"/>
        <end position="507"/>
    </location>
</feature>
<accession>A0A2C6KJE7</accession>
<feature type="region of interest" description="Disordered" evidence="1">
    <location>
        <begin position="1113"/>
        <end position="1297"/>
    </location>
</feature>
<feature type="region of interest" description="Disordered" evidence="1">
    <location>
        <begin position="2271"/>
        <end position="2294"/>
    </location>
</feature>
<proteinExistence type="predicted"/>
<feature type="region of interest" description="Disordered" evidence="1">
    <location>
        <begin position="1637"/>
        <end position="1686"/>
    </location>
</feature>
<feature type="region of interest" description="Disordered" evidence="1">
    <location>
        <begin position="1404"/>
        <end position="1434"/>
    </location>
</feature>
<feature type="compositionally biased region" description="Low complexity" evidence="1">
    <location>
        <begin position="1780"/>
        <end position="1795"/>
    </location>
</feature>
<feature type="region of interest" description="Disordered" evidence="1">
    <location>
        <begin position="2976"/>
        <end position="3033"/>
    </location>
</feature>
<dbReference type="Proteomes" id="UP000221165">
    <property type="component" value="Unassembled WGS sequence"/>
</dbReference>
<dbReference type="VEuPathDB" id="ToxoDB:CSUI_009579"/>
<feature type="compositionally biased region" description="Basic and acidic residues" evidence="1">
    <location>
        <begin position="936"/>
        <end position="960"/>
    </location>
</feature>
<dbReference type="OrthoDB" id="332632at2759"/>
<gene>
    <name evidence="2" type="ORF">CSUI_009579</name>
</gene>
<feature type="compositionally biased region" description="Polar residues" evidence="1">
    <location>
        <begin position="219"/>
        <end position="234"/>
    </location>
</feature>
<feature type="compositionally biased region" description="Basic and acidic residues" evidence="1">
    <location>
        <begin position="2075"/>
        <end position="2086"/>
    </location>
</feature>
<feature type="compositionally biased region" description="Low complexity" evidence="1">
    <location>
        <begin position="571"/>
        <end position="584"/>
    </location>
</feature>
<feature type="region of interest" description="Disordered" evidence="1">
    <location>
        <begin position="737"/>
        <end position="810"/>
    </location>
</feature>
<organism evidence="2 3">
    <name type="scientific">Cystoisospora suis</name>
    <dbReference type="NCBI Taxonomy" id="483139"/>
    <lineage>
        <taxon>Eukaryota</taxon>
        <taxon>Sar</taxon>
        <taxon>Alveolata</taxon>
        <taxon>Apicomplexa</taxon>
        <taxon>Conoidasida</taxon>
        <taxon>Coccidia</taxon>
        <taxon>Eucoccidiorida</taxon>
        <taxon>Eimeriorina</taxon>
        <taxon>Sarcocystidae</taxon>
        <taxon>Cystoisospora</taxon>
    </lineage>
</organism>
<name>A0A2C6KJE7_9APIC</name>
<feature type="compositionally biased region" description="Basic and acidic residues" evidence="1">
    <location>
        <begin position="261"/>
        <end position="277"/>
    </location>
</feature>
<sequence length="3033" mass="338562">MPREPCHFSSFSDDVEESIEDAENLPLQETNHRFLSQTPPLSPSSDSSCTVLSSPFSISRSERTSSRIISSGSPTVHRGSGREENPHCVFSSSPSRMSGGQVPRAGETILDLTQLSSSSSSEGEPCTPPVSSRAMSAGLKNVTNPSSQKEERFSGESSTVLKDSSLPARKADKRSLLPHITRQQVLHSSSTPPPSSPSQSVHAGDVSEREISRNELCTAPSSLLRGQTFLRNPRSSSSKAEKSASSSLERDKRNGSTSFPLEKKEVSETKERTRCVRETSFVSTPTLHKQGDLFLQDSSVEEDISKTRRSISTRVNDGEDERQRRGGHRDGDAHSHRDLPSAVHTPEKNRLHKGSSLVEDRRNEHETQDTEEEERDNRMVIANSSLHSSQRRSSRTQSRGEAALSSKDERGGRKKSRRNKAAGKAGLKELRSGKTVDYSTQHLSAEEDLSTKSDASSGDRAFHKTVKGRKRRRGKEDEEDEEEAKARSFSHHNYSKDESSDSDEWQSWESKYTPKRLQDLLHAPQKIKEMTAFLKPFSGGSLFNSFFLHDDEEKDSGVSFNRPSNHLLRHTPSSSSSVPSGSTSRIPLISLRDGEHSLDTSRTPHSSSSSSLPLPPPPPLICILHGPSGCGKKTLVKTVAMSLGMQIIEWGEEAIPSIGGEGLKSSRRSVGIGGDFSDDYDTGRFFNLSLGNSLLSFLDQTQSRTPLPMLILGDETRHRRRRRSAYAVLASQSRMSSRVAYEDSEKENDRKNERSVRTIDHLSSSLMKKKKRRGRDASGQEREEHIDKRREKDLETLHEETPLIQDSHEVYRRPIQGQPQPQQVALLRELPTNLLLNHSPTFIRNARDYLHKKISEHCRSFYNLVNSKTRRRGKELDPEKESTGVFTQQANHDGGDTPQTRGHDDNTVGKETGSDFSSSFSSSHAKNINSLQADRSSQRERCSQNRGEDISWRETRKDSWGESSMSGSVFPGVQPVVVCVSDTREEVLLLQKVLPKAEEGEELSRAILHIRLNPIPVTKLRQFLLRVLIAEKILPSPQTTSLSSRSSSSLSFSSAVVNKLLASLPSSIDLPSILHLCNGDVRHALMSLQFASVGWRDCRERYRMNDFMKKEERRSFSSASFSRTMPRNSQGRKKTDDEAKEEKKKKSVEQHDDAEIGSEKRRRISTKRQEILSSSLRDERREKEDSEGDVEETTGDLGLGTTDRKEGHTAEKGKRSGEGEDERKEKMTERKDVVLKSHRKGLIDRFIKDEEGEQENKMKKKKSIDVALGKEAGEHRDQRSKSEGEIEEGEGGGGKDERWTLFHTLGKILYNKRLVYPEELRSAIEQNDKKKKNFSLSFKEGLSGEEGDNFMEKFFSRYQSNPNWLCCLPSYDSRDSSMMKGMRGVSSSKIQKEEEVDDARNLSSSFSSSLEGCSSSREGSTIEKREDGDIPLPSGLSPVPINNIGCICTYTSPAISSSMLTGFSSSDGNGAEVICKRRKSFMMDGRRNLEEEIRGNVRPSLSAWMDRGSRKGEEKDVFITDSIGQRSHHPNGLRLSPQKEREGTSNLRNGRGEEEAKDIFPLLSLSKDNSNPYRYDVKIVQGDCQVLDSQKVQESEMSLLRDHRLSTVEEDRLLTGEKKMERGGDLDKKKDMMCNRANTLDTSPPALIFSPSLSDSSRSYSKEEKDRYEGNTPLGEKTGTSPLSTMEGLKNVNEEEELLGEDLQEILDVIDSLDGATIPTSLTANTASPLPIFPHHHTSSFSSPPSLSSSSLSPSPHAAPSRTTPHGERSTHMANRLRPSSSSQIKSSLPSLESSNAQTSTDTSMNGREERSDVKGCSYPPGRAFLSSPVKTDHRESHEAIASFSSEEASLGHSRHLADIHRRGFPRIKGEAIEDKSEEMKKDSCEGDGENNISRDTIDLSEFDDLHDFFLQEETKETSLHKESISCCSEVIGEERSGRLALQKERRTHEKEEEVVEEDLDVLFDSFHDSTDRRCEERREIERKGDTYILQTGDAIGKPVDVYHAETTRRREMKCIGKDTYAQGRENQERNPYMRSRDDISPAPRRQDPPSHVTSGVYTPQGVDRQHDAPFPVKAEQERNDKDSCICKDEDKSRHISDREEYISSVHTKTRVECRRRTSPGNQSERRSDPGPRSSRSSDGCWRCREALRHMQENLKAEETWWIGEKPQGKEGQHTQQQEEDALHGYPFFDGLVSTFLWGLRPVPEHWLTIECHSASPSIDNIDFSPSSSFSPVPSSSSFLPGCHSRGVSASPESGNSSLFSPYVSSSSQTSSSSMFHNPSGSRHSSSSSLSSSCSPSLSRTTQVSSSPPSFHPSPCSSSLVSSSTSRTSPVVSTPIVSAVPWYLLIKKSTRPKLYFSPEELLRQTPCDLDYLFLLLHENFLFFFSSLHDATAVTTHLADCDSSFFSSSSSTDFYRSSSKLEGISHNALLSNDDLLLSHQYGLLGAWYSTLLAIRSILDSNTHPCNPSSQSSSWLLSSSSKQGKRGGMFAFKKSRVKVLQKDIRSRDETWRCYCLGVQEMIQTRVRAVLQSSLAQTRPPMIGRRAHSITSSNSSSSSSCSSSFLTGGQNSPRDENDVKQVRDSGRREDSSSKRDRGACSDPMLEKISPRKEDECGPFLDGQGMNRRERDVSRKQDEEEEKRDKGVISNRSCLSYSCVPSHDVRRERISSLGESWKGGVKTQVSADMKDFDRVHKFIEEQLYRAHTGVISLSIRRFFMEVLPYVTRMNRDNRQAVTLASPSSFMKSSGQLSSLHPDALQRLLSRKEGRRGSLFSSGCLAFLQKVEEPILQRLRGATTVGGTRGSIITTGGGSISASTMMTVGSLRAESMSRNDLWNQDTKSSSGVLEEEVEEEDDEEEEEDSHRTADITGRDRKSDGAMAVTEDSLDYGGVIPLPSFHEWDDFESWRSGLFSSSFHKTRGVYTPHSRSQDEANGRSQQVLLEGSSRMGSCERVDFLGCDDSKSSSQVALGTKGLQERNYCHTEKTSAEDREGETNSEKKLSTTPQEGGNQSVSYPWIPRGLGGREVSDEDDIEDV</sequence>
<feature type="compositionally biased region" description="Polar residues" evidence="1">
    <location>
        <begin position="27"/>
        <end position="52"/>
    </location>
</feature>
<feature type="region of interest" description="Disordered" evidence="1">
    <location>
        <begin position="2013"/>
        <end position="2086"/>
    </location>
</feature>
<dbReference type="EMBL" id="MIGC01005773">
    <property type="protein sequence ID" value="PHJ16605.1"/>
    <property type="molecule type" value="Genomic_DNA"/>
</dbReference>
<feature type="compositionally biased region" description="Basic and acidic residues" evidence="1">
    <location>
        <begin position="1202"/>
        <end position="1257"/>
    </location>
</feature>
<feature type="compositionally biased region" description="Low complexity" evidence="1">
    <location>
        <begin position="914"/>
        <end position="923"/>
    </location>
</feature>
<dbReference type="GeneID" id="94432904"/>
<dbReference type="InterPro" id="IPR027417">
    <property type="entry name" value="P-loop_NTPase"/>
</dbReference>
<evidence type="ECO:0000256" key="1">
    <source>
        <dbReference type="SAM" id="MobiDB-lite"/>
    </source>
</evidence>
<feature type="compositionally biased region" description="Polar residues" evidence="1">
    <location>
        <begin position="1796"/>
        <end position="1806"/>
    </location>
</feature>
<comment type="caution">
    <text evidence="2">The sequence shown here is derived from an EMBL/GenBank/DDBJ whole genome shotgun (WGS) entry which is preliminary data.</text>
</comment>
<feature type="compositionally biased region" description="Basic residues" evidence="1">
    <location>
        <begin position="412"/>
        <end position="421"/>
    </location>
</feature>
<feature type="compositionally biased region" description="Basic and acidic residues" evidence="1">
    <location>
        <begin position="740"/>
        <end position="760"/>
    </location>
</feature>
<feature type="compositionally biased region" description="Acidic residues" evidence="1">
    <location>
        <begin position="2844"/>
        <end position="2858"/>
    </location>
</feature>
<feature type="compositionally biased region" description="Low complexity" evidence="1">
    <location>
        <begin position="1739"/>
        <end position="1761"/>
    </location>
</feature>
<dbReference type="Gene3D" id="3.40.50.300">
    <property type="entry name" value="P-loop containing nucleotide triphosphate hydrolases"/>
    <property type="match status" value="1"/>
</dbReference>
<feature type="compositionally biased region" description="Basic and acidic residues" evidence="1">
    <location>
        <begin position="1133"/>
        <end position="1159"/>
    </location>
</feature>
<feature type="compositionally biased region" description="Low complexity" evidence="1">
    <location>
        <begin position="1404"/>
        <end position="1419"/>
    </location>
</feature>
<feature type="compositionally biased region" description="Basic and acidic residues" evidence="1">
    <location>
        <begin position="775"/>
        <end position="810"/>
    </location>
</feature>
<feature type="region of interest" description="Disordered" evidence="1">
    <location>
        <begin position="1735"/>
        <end position="1839"/>
    </location>
</feature>
<feature type="compositionally biased region" description="Polar residues" evidence="1">
    <location>
        <begin position="2827"/>
        <end position="2842"/>
    </location>
</feature>
<feature type="compositionally biased region" description="Basic and acidic residues" evidence="1">
    <location>
        <begin position="1660"/>
        <end position="1669"/>
    </location>
</feature>
<feature type="region of interest" description="Disordered" evidence="1">
    <location>
        <begin position="2537"/>
        <end position="2643"/>
    </location>
</feature>
<feature type="region of interest" description="Disordered" evidence="1">
    <location>
        <begin position="554"/>
        <end position="586"/>
    </location>
</feature>
<feature type="compositionally biased region" description="Basic and acidic residues" evidence="1">
    <location>
        <begin position="358"/>
        <end position="368"/>
    </location>
</feature>
<feature type="region of interest" description="Disordered" evidence="1">
    <location>
        <begin position="1871"/>
        <end position="1896"/>
    </location>
</feature>
<feature type="region of interest" description="Disordered" evidence="1">
    <location>
        <begin position="870"/>
        <end position="965"/>
    </location>
</feature>
<feature type="region of interest" description="Disordered" evidence="1">
    <location>
        <begin position="1520"/>
        <end position="1553"/>
    </location>
</feature>
<evidence type="ECO:0000313" key="2">
    <source>
        <dbReference type="EMBL" id="PHJ16605.1"/>
    </source>
</evidence>
<feature type="compositionally biased region" description="Basic and acidic residues" evidence="1">
    <location>
        <begin position="2976"/>
        <end position="2998"/>
    </location>
</feature>
<feature type="region of interest" description="Disordered" evidence="1">
    <location>
        <begin position="595"/>
        <end position="614"/>
    </location>
</feature>
<feature type="region of interest" description="Disordered" evidence="1">
    <location>
        <begin position="2826"/>
        <end position="2876"/>
    </location>
</feature>
<dbReference type="RefSeq" id="XP_067918331.1">
    <property type="nucleotide sequence ID" value="XM_068069693.1"/>
</dbReference>
<dbReference type="SUPFAM" id="SSF52540">
    <property type="entry name" value="P-loop containing nucleoside triphosphate hydrolases"/>
    <property type="match status" value="1"/>
</dbReference>
<feature type="compositionally biased region" description="Basic and acidic residues" evidence="1">
    <location>
        <begin position="1871"/>
        <end position="1885"/>
    </location>
</feature>
<reference evidence="2 3" key="1">
    <citation type="journal article" date="2017" name="Int. J. Parasitol.">
        <title>The genome of the protozoan parasite Cystoisospora suis and a reverse vaccinology approach to identify vaccine candidates.</title>
        <authorList>
            <person name="Palmieri N."/>
            <person name="Shrestha A."/>
            <person name="Ruttkowski B."/>
            <person name="Beck T."/>
            <person name="Vogl C."/>
            <person name="Tomley F."/>
            <person name="Blake D.P."/>
            <person name="Joachim A."/>
        </authorList>
    </citation>
    <scope>NUCLEOTIDE SEQUENCE [LARGE SCALE GENOMIC DNA]</scope>
    <source>
        <strain evidence="2 3">Wien I</strain>
    </source>
</reference>
<feature type="compositionally biased region" description="Polar residues" evidence="1">
    <location>
        <begin position="2999"/>
        <end position="3011"/>
    </location>
</feature>
<feature type="compositionally biased region" description="Basic and acidic residues" evidence="1">
    <location>
        <begin position="321"/>
        <end position="349"/>
    </location>
</feature>
<feature type="compositionally biased region" description="Low complexity" evidence="1">
    <location>
        <begin position="235"/>
        <end position="247"/>
    </location>
</feature>
<feature type="compositionally biased region" description="Basic and acidic residues" evidence="1">
    <location>
        <begin position="2035"/>
        <end position="2049"/>
    </location>
</feature>
<feature type="compositionally biased region" description="Polar residues" evidence="1">
    <location>
        <begin position="924"/>
        <end position="935"/>
    </location>
</feature>
<feature type="compositionally biased region" description="Basic and acidic residues" evidence="1">
    <location>
        <begin position="2570"/>
        <end position="2612"/>
    </location>
</feature>
<evidence type="ECO:0000313" key="3">
    <source>
        <dbReference type="Proteomes" id="UP000221165"/>
    </source>
</evidence>
<feature type="compositionally biased region" description="Acidic residues" evidence="1">
    <location>
        <begin position="1185"/>
        <end position="1194"/>
    </location>
</feature>